<gene>
    <name evidence="6" type="ORF">TrST_g10613</name>
</gene>
<evidence type="ECO:0000256" key="1">
    <source>
        <dbReference type="ARBA" id="ARBA00001554"/>
    </source>
</evidence>
<evidence type="ECO:0000256" key="2">
    <source>
        <dbReference type="ARBA" id="ARBA00006472"/>
    </source>
</evidence>
<comment type="catalytic activity">
    <reaction evidence="1">
        <text>(4aS,6R)-4a-hydroxy-L-erythro-5,6,7,8-tetrahydrobiopterin = (6R)-L-erythro-6,7-dihydrobiopterin + H2O</text>
        <dbReference type="Rhea" id="RHEA:11920"/>
        <dbReference type="ChEBI" id="CHEBI:15377"/>
        <dbReference type="ChEBI" id="CHEBI:15642"/>
        <dbReference type="ChEBI" id="CHEBI:43120"/>
        <dbReference type="EC" id="4.2.1.96"/>
    </reaction>
</comment>
<dbReference type="EC" id="4.2.1.96" evidence="3"/>
<keyword evidence="7" id="KW-1185">Reference proteome</keyword>
<dbReference type="PANTHER" id="PTHR12599">
    <property type="entry name" value="PTERIN-4-ALPHA-CARBINOLAMINE DEHYDRATASE"/>
    <property type="match status" value="1"/>
</dbReference>
<dbReference type="InterPro" id="IPR001533">
    <property type="entry name" value="Pterin_deHydtase"/>
</dbReference>
<organism evidence="6 7">
    <name type="scientific">Triparma strigata</name>
    <dbReference type="NCBI Taxonomy" id="1606541"/>
    <lineage>
        <taxon>Eukaryota</taxon>
        <taxon>Sar</taxon>
        <taxon>Stramenopiles</taxon>
        <taxon>Ochrophyta</taxon>
        <taxon>Bolidophyceae</taxon>
        <taxon>Parmales</taxon>
        <taxon>Triparmaceae</taxon>
        <taxon>Triparma</taxon>
    </lineage>
</organism>
<dbReference type="OrthoDB" id="277398at2759"/>
<evidence type="ECO:0000256" key="5">
    <source>
        <dbReference type="ARBA" id="ARBA00030497"/>
    </source>
</evidence>
<proteinExistence type="inferred from homology"/>
<comment type="caution">
    <text evidence="6">The sequence shown here is derived from an EMBL/GenBank/DDBJ whole genome shotgun (WGS) entry which is preliminary data.</text>
</comment>
<dbReference type="InterPro" id="IPR036428">
    <property type="entry name" value="PCD_sf"/>
</dbReference>
<dbReference type="Proteomes" id="UP001165085">
    <property type="component" value="Unassembled WGS sequence"/>
</dbReference>
<evidence type="ECO:0000256" key="4">
    <source>
        <dbReference type="ARBA" id="ARBA00023239"/>
    </source>
</evidence>
<dbReference type="AlphaFoldDB" id="A0A9W7EHE6"/>
<dbReference type="GO" id="GO:0006729">
    <property type="term" value="P:tetrahydrobiopterin biosynthetic process"/>
    <property type="evidence" value="ECO:0007669"/>
    <property type="project" value="InterPro"/>
</dbReference>
<evidence type="ECO:0000313" key="6">
    <source>
        <dbReference type="EMBL" id="GMH78020.1"/>
    </source>
</evidence>
<comment type="similarity">
    <text evidence="2">Belongs to the pterin-4-alpha-carbinolamine dehydratase family.</text>
</comment>
<name>A0A9W7EHE6_9STRA</name>
<dbReference type="Pfam" id="PF01329">
    <property type="entry name" value="Pterin_4a"/>
    <property type="match status" value="1"/>
</dbReference>
<dbReference type="GO" id="GO:0008124">
    <property type="term" value="F:4-alpha-hydroxytetrahydrobiopterin dehydratase activity"/>
    <property type="evidence" value="ECO:0007669"/>
    <property type="project" value="UniProtKB-EC"/>
</dbReference>
<reference evidence="7" key="1">
    <citation type="journal article" date="2023" name="Commun. Biol.">
        <title>Genome analysis of Parmales, the sister group of diatoms, reveals the evolutionary specialization of diatoms from phago-mixotrophs to photoautotrophs.</title>
        <authorList>
            <person name="Ban H."/>
            <person name="Sato S."/>
            <person name="Yoshikawa S."/>
            <person name="Yamada K."/>
            <person name="Nakamura Y."/>
            <person name="Ichinomiya M."/>
            <person name="Sato N."/>
            <person name="Blanc-Mathieu R."/>
            <person name="Endo H."/>
            <person name="Kuwata A."/>
            <person name="Ogata H."/>
        </authorList>
    </citation>
    <scope>NUCLEOTIDE SEQUENCE [LARGE SCALE GENOMIC DNA]</scope>
    <source>
        <strain evidence="7">NIES 3701</strain>
    </source>
</reference>
<keyword evidence="4" id="KW-0456">Lyase</keyword>
<dbReference type="PANTHER" id="PTHR12599:SF0">
    <property type="entry name" value="PTERIN-4-ALPHA-CARBINOLAMINE DEHYDRATASE"/>
    <property type="match status" value="1"/>
</dbReference>
<evidence type="ECO:0000313" key="7">
    <source>
        <dbReference type="Proteomes" id="UP001165085"/>
    </source>
</evidence>
<evidence type="ECO:0000256" key="3">
    <source>
        <dbReference type="ARBA" id="ARBA00013252"/>
    </source>
</evidence>
<sequence>MSESAAACPLPSKRDSAGACVPCESLDPSSLMSSVDLSAAVSAECPLWTIKTSSDGVNKLSRSYVAKNFVSAMKSLNDCGEICEALGHHADLHLTSYRNVEIVVYTHSVKGVTRNDVELCKKLDGEVKVAYSPKWLKENPAAVGTEVPKPLPKEE</sequence>
<accession>A0A9W7EHE6</accession>
<dbReference type="SUPFAM" id="SSF55248">
    <property type="entry name" value="PCD-like"/>
    <property type="match status" value="1"/>
</dbReference>
<dbReference type="Gene3D" id="3.30.1360.20">
    <property type="entry name" value="Transcriptional coactivator/pterin dehydratase"/>
    <property type="match status" value="1"/>
</dbReference>
<dbReference type="EMBL" id="BRXY01000216">
    <property type="protein sequence ID" value="GMH78020.1"/>
    <property type="molecule type" value="Genomic_DNA"/>
</dbReference>
<protein>
    <recommendedName>
        <fullName evidence="3">4a-hydroxytetrahydrobiopterin dehydratase</fullName>
        <ecNumber evidence="3">4.2.1.96</ecNumber>
    </recommendedName>
    <alternativeName>
        <fullName evidence="5">4-alpha-hydroxy-tetrahydropterin dehydratase</fullName>
    </alternativeName>
</protein>